<dbReference type="AlphaFoldDB" id="A0AAU7DGE9"/>
<dbReference type="EMBL" id="CP121196">
    <property type="protein sequence ID" value="XBH15886.1"/>
    <property type="molecule type" value="Genomic_DNA"/>
</dbReference>
<reference evidence="9" key="1">
    <citation type="submission" date="2023-03" db="EMBL/GenBank/DDBJ databases">
        <title>Edaphobacter sp.</title>
        <authorList>
            <person name="Huber K.J."/>
            <person name="Papendorf J."/>
            <person name="Pilke C."/>
            <person name="Bunk B."/>
            <person name="Sproeer C."/>
            <person name="Pester M."/>
        </authorList>
    </citation>
    <scope>NUCLEOTIDE SEQUENCE</scope>
    <source>
        <strain evidence="9">DSM 110680</strain>
    </source>
</reference>
<keyword evidence="9" id="KW-0675">Receptor</keyword>
<dbReference type="InterPro" id="IPR039426">
    <property type="entry name" value="TonB-dep_rcpt-like"/>
</dbReference>
<dbReference type="InterPro" id="IPR057601">
    <property type="entry name" value="Oar-like_b-barrel"/>
</dbReference>
<evidence type="ECO:0000256" key="2">
    <source>
        <dbReference type="ARBA" id="ARBA00022448"/>
    </source>
</evidence>
<dbReference type="Gene3D" id="2.40.170.20">
    <property type="entry name" value="TonB-dependent receptor, beta-barrel domain"/>
    <property type="match status" value="1"/>
</dbReference>
<dbReference type="Gene3D" id="2.60.40.1120">
    <property type="entry name" value="Carboxypeptidase-like, regulatory domain"/>
    <property type="match status" value="1"/>
</dbReference>
<dbReference type="InterPro" id="IPR036942">
    <property type="entry name" value="Beta-barrel_TonB_sf"/>
</dbReference>
<feature type="signal peptide" evidence="7">
    <location>
        <begin position="1"/>
        <end position="23"/>
    </location>
</feature>
<keyword evidence="5" id="KW-0472">Membrane</keyword>
<sequence>MNFVRRALGVVLMTFLCGAAAWAQENAELKGTVTDPSGAVVPNATITITNTATGESKTATSNGAGLYDFSNLQHGTYNLKAEAKGFNTSQTNGIVMNVAATVAQNVTLAIGTGVQTVTVEADALHLQTETNEVSNLITGQQITQLATNGRNMVSLTTLGTGVSNNLPSFNGVTAQGSGFGLSFNGMRPDHNDWLIDGGEAYDRGSGGKFDLMPSPDALAEFQTLSSNYSPDYGIASGGTVTMVVKSGTKNYHGELWEFDRNDAFDAGSYFAKRNNSPTPELRLNIFGGNVGGPVFIPGIYPKDKSRTFFFVNEEWRRFVNGVNPSPTNTVPASDFPTAGSNLVYTPFAGGATPVVPVTSDPAKLAIYAQDGLTPGQPFPGNVIPANLLDPNAVLFMGTGNIPKPNTGTAADPQYIASPKQPTNVREDVVRIDHDINSKMHLMGHWMHDQMSQTIIPTMWSGDSYDTVGDVFQNPSWSSVIQLSHTITPNLLNEVALDVNGNTINISPLSAGGASYVEPAGWNAGSFFQNNNALNRLPQVSFGSPLGTTWTEIYWPWRNAFLDYQIRDDVSWNRGKHDLKFGFSYMRVDKNQQLQADTQGDYSFGSSDFSGDSYLNFLLGFADSYQQLQSLNTEHWLNNTYSFYGQDNWHIAPRLTLNIGLRWDFLPHVYEKNNYVSNFVPADYNPAAAPLLDASGAICTAVSAGCPAVSPDLVNYNGGTFYLNGLQLAGQNGFPRGIVQNDYKTLQPRVGFAWDVYGNGKTVLRAGGGMFYERIQGNDIYGAATNPPFAYHPSANAVYFSSPTTSAITGGTASTPTFPAGLQDLSYYYPDPATAQYSLGIQQQLAPAVVFVMQYVGSAGWNQSDERNINTLPIGDIVHRQQVAAGLANANLYRQFLGYSNITQIESATNQNYNSFQTSFRWQNRHNLTMQFSYTWSHEIDIQSGDLGSTNISGSGGTVSNPFNLRYDRGSGVLDRRHIFNANYDYKLPFWLHGGNFIEHGVLGGWELSGVTIAESGSPINVTYSPDTLGLGGGTTNRPDLVGNGRTGPKTVSQWFNTGAFAAPLAPWNGGTNQGFGTAGKDAVIGPGLFNWNLALFKSVPFTGRENPHLELRVETFNTFNHTEFNSVDTGYTDGNFGQVTSTFDPREFQFGGKIVF</sequence>
<evidence type="ECO:0000256" key="3">
    <source>
        <dbReference type="ARBA" id="ARBA00022452"/>
    </source>
</evidence>
<dbReference type="PANTHER" id="PTHR30069:SF46">
    <property type="entry name" value="OAR PROTEIN"/>
    <property type="match status" value="1"/>
</dbReference>
<dbReference type="RefSeq" id="WP_348261119.1">
    <property type="nucleotide sequence ID" value="NZ_CP121196.1"/>
</dbReference>
<keyword evidence="4" id="KW-0812">Transmembrane</keyword>
<feature type="chain" id="PRO_5043817651" evidence="7">
    <location>
        <begin position="24"/>
        <end position="1156"/>
    </location>
</feature>
<evidence type="ECO:0000313" key="9">
    <source>
        <dbReference type="EMBL" id="XBH15886.1"/>
    </source>
</evidence>
<dbReference type="SUPFAM" id="SSF49464">
    <property type="entry name" value="Carboxypeptidase regulatory domain-like"/>
    <property type="match status" value="1"/>
</dbReference>
<feature type="domain" description="TonB-dependent transporter Oar-like beta-barrel" evidence="8">
    <location>
        <begin position="243"/>
        <end position="1149"/>
    </location>
</feature>
<dbReference type="InterPro" id="IPR008969">
    <property type="entry name" value="CarboxyPept-like_regulatory"/>
</dbReference>
<evidence type="ECO:0000256" key="7">
    <source>
        <dbReference type="SAM" id="SignalP"/>
    </source>
</evidence>
<evidence type="ECO:0000256" key="6">
    <source>
        <dbReference type="ARBA" id="ARBA00023237"/>
    </source>
</evidence>
<dbReference type="SUPFAM" id="SSF56935">
    <property type="entry name" value="Porins"/>
    <property type="match status" value="1"/>
</dbReference>
<keyword evidence="6" id="KW-0998">Cell outer membrane</keyword>
<keyword evidence="7" id="KW-0732">Signal</keyword>
<evidence type="ECO:0000256" key="4">
    <source>
        <dbReference type="ARBA" id="ARBA00022692"/>
    </source>
</evidence>
<proteinExistence type="predicted"/>
<dbReference type="Pfam" id="PF13620">
    <property type="entry name" value="CarboxypepD_reg"/>
    <property type="match status" value="1"/>
</dbReference>
<evidence type="ECO:0000256" key="5">
    <source>
        <dbReference type="ARBA" id="ARBA00023136"/>
    </source>
</evidence>
<evidence type="ECO:0000256" key="1">
    <source>
        <dbReference type="ARBA" id="ARBA00004571"/>
    </source>
</evidence>
<gene>
    <name evidence="9" type="ORF">P8935_15060</name>
</gene>
<protein>
    <submittedName>
        <fullName evidence="9">TonB-dependent receptor</fullName>
    </submittedName>
</protein>
<dbReference type="GO" id="GO:0044718">
    <property type="term" value="P:siderophore transmembrane transport"/>
    <property type="evidence" value="ECO:0007669"/>
    <property type="project" value="TreeGrafter"/>
</dbReference>
<dbReference type="GO" id="GO:0015344">
    <property type="term" value="F:siderophore uptake transmembrane transporter activity"/>
    <property type="evidence" value="ECO:0007669"/>
    <property type="project" value="TreeGrafter"/>
</dbReference>
<dbReference type="Pfam" id="PF25183">
    <property type="entry name" value="OMP_b-brl_4"/>
    <property type="match status" value="1"/>
</dbReference>
<organism evidence="9">
    <name type="scientific">Telmatobacter sp. DSM 110680</name>
    <dbReference type="NCBI Taxonomy" id="3036704"/>
    <lineage>
        <taxon>Bacteria</taxon>
        <taxon>Pseudomonadati</taxon>
        <taxon>Acidobacteriota</taxon>
        <taxon>Terriglobia</taxon>
        <taxon>Terriglobales</taxon>
        <taxon>Acidobacteriaceae</taxon>
        <taxon>Telmatobacter</taxon>
    </lineage>
</organism>
<keyword evidence="2" id="KW-0813">Transport</keyword>
<dbReference type="PANTHER" id="PTHR30069">
    <property type="entry name" value="TONB-DEPENDENT OUTER MEMBRANE RECEPTOR"/>
    <property type="match status" value="1"/>
</dbReference>
<comment type="subcellular location">
    <subcellularLocation>
        <location evidence="1">Cell outer membrane</location>
        <topology evidence="1">Multi-pass membrane protein</topology>
    </subcellularLocation>
</comment>
<dbReference type="GO" id="GO:0009279">
    <property type="term" value="C:cell outer membrane"/>
    <property type="evidence" value="ECO:0007669"/>
    <property type="project" value="UniProtKB-SubCell"/>
</dbReference>
<evidence type="ECO:0000259" key="8">
    <source>
        <dbReference type="Pfam" id="PF25183"/>
    </source>
</evidence>
<keyword evidence="3" id="KW-1134">Transmembrane beta strand</keyword>
<accession>A0AAU7DGE9</accession>
<name>A0AAU7DGE9_9BACT</name>